<dbReference type="InterPro" id="IPR043135">
    <property type="entry name" value="Fur_C"/>
</dbReference>
<keyword evidence="2" id="KW-0678">Repressor</keyword>
<dbReference type="SUPFAM" id="SSF46785">
    <property type="entry name" value="Winged helix' DNA-binding domain"/>
    <property type="match status" value="1"/>
</dbReference>
<dbReference type="PANTHER" id="PTHR33202">
    <property type="entry name" value="ZINC UPTAKE REGULATION PROTEIN"/>
    <property type="match status" value="1"/>
</dbReference>
<evidence type="ECO:0000313" key="7">
    <source>
        <dbReference type="EMBL" id="GJD50948.1"/>
    </source>
</evidence>
<evidence type="ECO:0008006" key="9">
    <source>
        <dbReference type="Google" id="ProtNLM"/>
    </source>
</evidence>
<dbReference type="EMBL" id="BPQH01000011">
    <property type="protein sequence ID" value="GJD50948.1"/>
    <property type="molecule type" value="Genomic_DNA"/>
</dbReference>
<comment type="similarity">
    <text evidence="1">Belongs to the Fur family.</text>
</comment>
<keyword evidence="5" id="KW-0238">DNA-binding</keyword>
<reference evidence="7" key="2">
    <citation type="submission" date="2021-08" db="EMBL/GenBank/DDBJ databases">
        <authorList>
            <person name="Tani A."/>
            <person name="Ola A."/>
            <person name="Ogura Y."/>
            <person name="Katsura K."/>
            <person name="Hayashi T."/>
        </authorList>
    </citation>
    <scope>NUCLEOTIDE SEQUENCE</scope>
    <source>
        <strain evidence="7">KCTC 52305</strain>
    </source>
</reference>
<evidence type="ECO:0000256" key="6">
    <source>
        <dbReference type="ARBA" id="ARBA00023163"/>
    </source>
</evidence>
<proteinExistence type="inferred from homology"/>
<gene>
    <name evidence="7" type="ORF">OPKNFCMD_3698</name>
</gene>
<dbReference type="PANTHER" id="PTHR33202:SF6">
    <property type="entry name" value="ZINC UPTAKE REGULATION PROTEIN"/>
    <property type="match status" value="1"/>
</dbReference>
<protein>
    <recommendedName>
        <fullName evidence="9">Ferric uptake regulation protein</fullName>
    </recommendedName>
</protein>
<organism evidence="7 8">
    <name type="scientific">Methylobacterium crusticola</name>
    <dbReference type="NCBI Taxonomy" id="1697972"/>
    <lineage>
        <taxon>Bacteria</taxon>
        <taxon>Pseudomonadati</taxon>
        <taxon>Pseudomonadota</taxon>
        <taxon>Alphaproteobacteria</taxon>
        <taxon>Hyphomicrobiales</taxon>
        <taxon>Methylobacteriaceae</taxon>
        <taxon>Methylobacterium</taxon>
    </lineage>
</organism>
<evidence type="ECO:0000256" key="5">
    <source>
        <dbReference type="ARBA" id="ARBA00023125"/>
    </source>
</evidence>
<evidence type="ECO:0000256" key="1">
    <source>
        <dbReference type="ARBA" id="ARBA00007957"/>
    </source>
</evidence>
<keyword evidence="3" id="KW-0862">Zinc</keyword>
<evidence type="ECO:0000256" key="3">
    <source>
        <dbReference type="ARBA" id="ARBA00022833"/>
    </source>
</evidence>
<accession>A0ABQ4QZV0</accession>
<dbReference type="Pfam" id="PF01475">
    <property type="entry name" value="FUR"/>
    <property type="match status" value="1"/>
</dbReference>
<dbReference type="Proteomes" id="UP001055167">
    <property type="component" value="Unassembled WGS sequence"/>
</dbReference>
<dbReference type="RefSeq" id="WP_128563639.1">
    <property type="nucleotide sequence ID" value="NZ_BPQH01000011.1"/>
</dbReference>
<dbReference type="Gene3D" id="1.10.10.10">
    <property type="entry name" value="Winged helix-like DNA-binding domain superfamily/Winged helix DNA-binding domain"/>
    <property type="match status" value="1"/>
</dbReference>
<name>A0ABQ4QZV0_9HYPH</name>
<dbReference type="Gene3D" id="3.30.1490.190">
    <property type="match status" value="1"/>
</dbReference>
<dbReference type="InterPro" id="IPR002481">
    <property type="entry name" value="FUR"/>
</dbReference>
<keyword evidence="8" id="KW-1185">Reference proteome</keyword>
<keyword evidence="4" id="KW-0805">Transcription regulation</keyword>
<dbReference type="InterPro" id="IPR036388">
    <property type="entry name" value="WH-like_DNA-bd_sf"/>
</dbReference>
<evidence type="ECO:0000256" key="4">
    <source>
        <dbReference type="ARBA" id="ARBA00023015"/>
    </source>
</evidence>
<evidence type="ECO:0000256" key="2">
    <source>
        <dbReference type="ARBA" id="ARBA00022491"/>
    </source>
</evidence>
<sequence length="191" mass="20282">MDEHPSRDEDAHDLAACDHPACGRAEGREGCGAASRAGLVDRAERMARERGLQFTALRRRTLEVVAGEGRPLGAYDIAERLSAPGKRVAAVSVYRALDFLTENGLVHRIASRNAFVPCEHGHGGGESAVFLICRRCGTVDETVSAEIERSLDHTLARAGFKPASRIVEIEGECGACQGRGAPAGPPEAPAQ</sequence>
<comment type="caution">
    <text evidence="7">The sequence shown here is derived from an EMBL/GenBank/DDBJ whole genome shotgun (WGS) entry which is preliminary data.</text>
</comment>
<dbReference type="InterPro" id="IPR036390">
    <property type="entry name" value="WH_DNA-bd_sf"/>
</dbReference>
<reference evidence="7" key="1">
    <citation type="journal article" date="2021" name="Front. Microbiol.">
        <title>Comprehensive Comparative Genomics and Phenotyping of Methylobacterium Species.</title>
        <authorList>
            <person name="Alessa O."/>
            <person name="Ogura Y."/>
            <person name="Fujitani Y."/>
            <person name="Takami H."/>
            <person name="Hayashi T."/>
            <person name="Sahin N."/>
            <person name="Tani A."/>
        </authorList>
    </citation>
    <scope>NUCLEOTIDE SEQUENCE</scope>
    <source>
        <strain evidence="7">KCTC 52305</strain>
    </source>
</reference>
<evidence type="ECO:0000313" key="8">
    <source>
        <dbReference type="Proteomes" id="UP001055167"/>
    </source>
</evidence>
<keyword evidence="6" id="KW-0804">Transcription</keyword>